<dbReference type="Pfam" id="PF02330">
    <property type="entry name" value="MAM33"/>
    <property type="match status" value="1"/>
</dbReference>
<dbReference type="EMBL" id="JAJJMA010151386">
    <property type="protein sequence ID" value="MCL7034921.1"/>
    <property type="molecule type" value="Genomic_DNA"/>
</dbReference>
<protein>
    <recommendedName>
        <fullName evidence="4">Mitochondrial glycoprotein</fullName>
    </recommendedName>
</protein>
<keyword evidence="3" id="KW-1185">Reference proteome</keyword>
<feature type="region of interest" description="Disordered" evidence="1">
    <location>
        <begin position="131"/>
        <end position="173"/>
    </location>
</feature>
<feature type="compositionally biased region" description="Acidic residues" evidence="1">
    <location>
        <begin position="136"/>
        <end position="150"/>
    </location>
</feature>
<accession>A0AA41SDQ0</accession>
<proteinExistence type="predicted"/>
<dbReference type="Proteomes" id="UP001177140">
    <property type="component" value="Unassembled WGS sequence"/>
</dbReference>
<dbReference type="PANTHER" id="PTHR10826:SF41">
    <property type="entry name" value="MITOCHONDRIAL GLYCOPROTEIN FAMILY PROTEIN"/>
    <property type="match status" value="1"/>
</dbReference>
<gene>
    <name evidence="2" type="ORF">MKW94_022296</name>
</gene>
<evidence type="ECO:0008006" key="4">
    <source>
        <dbReference type="Google" id="ProtNLM"/>
    </source>
</evidence>
<evidence type="ECO:0000256" key="1">
    <source>
        <dbReference type="SAM" id="MobiDB-lite"/>
    </source>
</evidence>
<dbReference type="AlphaFoldDB" id="A0AA41SDQ0"/>
<dbReference type="InterPro" id="IPR036561">
    <property type="entry name" value="MAM33_sf"/>
</dbReference>
<dbReference type="InterPro" id="IPR003428">
    <property type="entry name" value="MAM33"/>
</dbReference>
<dbReference type="GO" id="GO:0005759">
    <property type="term" value="C:mitochondrial matrix"/>
    <property type="evidence" value="ECO:0007669"/>
    <property type="project" value="InterPro"/>
</dbReference>
<sequence>MATLSKMMKKAASSLIPLANRSLHPRNYTSAAIFTTPLKNTTINSTSNLVSRAASIPTHRHFSALAKKKPDSDDDLVNIIEEEINCAKKESVKHEAAKAPRDFAFEIEDKPGNETITLTRKYKGEEIKVTVHMSEDDLGDFEEDEEEEKEGEEKAEKEKDEEEDDEEESDPRYVELVVNVSKKSGPTLEFEVIAEPDGITINSLAVKYPNASDEDIPYAGPEFEDLDENLKEAFYDYLEVRGIQPSIAQFLYEYMAGKELKEYTGWLKTVKNFVAK</sequence>
<feature type="compositionally biased region" description="Acidic residues" evidence="1">
    <location>
        <begin position="159"/>
        <end position="169"/>
    </location>
</feature>
<comment type="caution">
    <text evidence="2">The sequence shown here is derived from an EMBL/GenBank/DDBJ whole genome shotgun (WGS) entry which is preliminary data.</text>
</comment>
<dbReference type="Gene3D" id="3.10.280.10">
    <property type="entry name" value="Mitochondrial glycoprotein"/>
    <property type="match status" value="1"/>
</dbReference>
<dbReference type="SUPFAM" id="SSF54529">
    <property type="entry name" value="Mitochondrial glycoprotein MAM33-like"/>
    <property type="match status" value="1"/>
</dbReference>
<evidence type="ECO:0000313" key="2">
    <source>
        <dbReference type="EMBL" id="MCL7034921.1"/>
    </source>
</evidence>
<evidence type="ECO:0000313" key="3">
    <source>
        <dbReference type="Proteomes" id="UP001177140"/>
    </source>
</evidence>
<reference evidence="2" key="1">
    <citation type="submission" date="2022-03" db="EMBL/GenBank/DDBJ databases">
        <title>A functionally conserved STORR gene fusion in Papaver species that diverged 16.8 million years ago.</title>
        <authorList>
            <person name="Catania T."/>
        </authorList>
    </citation>
    <scope>NUCLEOTIDE SEQUENCE</scope>
    <source>
        <strain evidence="2">S-191538</strain>
    </source>
</reference>
<organism evidence="2 3">
    <name type="scientific">Papaver nudicaule</name>
    <name type="common">Iceland poppy</name>
    <dbReference type="NCBI Taxonomy" id="74823"/>
    <lineage>
        <taxon>Eukaryota</taxon>
        <taxon>Viridiplantae</taxon>
        <taxon>Streptophyta</taxon>
        <taxon>Embryophyta</taxon>
        <taxon>Tracheophyta</taxon>
        <taxon>Spermatophyta</taxon>
        <taxon>Magnoliopsida</taxon>
        <taxon>Ranunculales</taxon>
        <taxon>Papaveraceae</taxon>
        <taxon>Papaveroideae</taxon>
        <taxon>Papaver</taxon>
    </lineage>
</organism>
<dbReference type="PANTHER" id="PTHR10826">
    <property type="entry name" value="COMPLEMENT COMPONENT 1"/>
    <property type="match status" value="1"/>
</dbReference>
<name>A0AA41SDQ0_PAPNU</name>